<dbReference type="eggNOG" id="ENOG502TFD8">
    <property type="taxonomic scope" value="Eukaryota"/>
</dbReference>
<evidence type="ECO:0000313" key="3">
    <source>
        <dbReference type="Proteomes" id="UP000000561"/>
    </source>
</evidence>
<accession>A0A0D1DTN7</accession>
<dbReference type="KEGG" id="uma:UMAG_11599"/>
<dbReference type="GeneID" id="23567464"/>
<dbReference type="OrthoDB" id="2550309at2759"/>
<dbReference type="VEuPathDB" id="FungiDB:UMAG_11599"/>
<protein>
    <submittedName>
        <fullName evidence="2">Uncharacterized protein</fullName>
    </submittedName>
</protein>
<gene>
    <name evidence="2" type="ORF">UMAG_11599</name>
</gene>
<proteinExistence type="predicted"/>
<dbReference type="EMBL" id="CM003160">
    <property type="protein sequence ID" value="KIS65965.1"/>
    <property type="molecule type" value="Genomic_DNA"/>
</dbReference>
<dbReference type="RefSeq" id="XP_011392507.1">
    <property type="nucleotide sequence ID" value="XM_011394205.1"/>
</dbReference>
<feature type="compositionally biased region" description="Low complexity" evidence="1">
    <location>
        <begin position="46"/>
        <end position="59"/>
    </location>
</feature>
<evidence type="ECO:0000313" key="2">
    <source>
        <dbReference type="EMBL" id="KIS65965.1"/>
    </source>
</evidence>
<reference evidence="2 3" key="1">
    <citation type="journal article" date="2006" name="Nature">
        <title>Insights from the genome of the biotrophic fungal plant pathogen Ustilago maydis.</title>
        <authorList>
            <person name="Kamper J."/>
            <person name="Kahmann R."/>
            <person name="Bolker M."/>
            <person name="Ma L.J."/>
            <person name="Brefort T."/>
            <person name="Saville B.J."/>
            <person name="Banuett F."/>
            <person name="Kronstad J.W."/>
            <person name="Gold S.E."/>
            <person name="Muller O."/>
            <person name="Perlin M.H."/>
            <person name="Wosten H.A."/>
            <person name="de Vries R."/>
            <person name="Ruiz-Herrera J."/>
            <person name="Reynaga-Pena C.G."/>
            <person name="Snetselaar K."/>
            <person name="McCann M."/>
            <person name="Perez-Martin J."/>
            <person name="Feldbrugge M."/>
            <person name="Basse C.W."/>
            <person name="Steinberg G."/>
            <person name="Ibeas J.I."/>
            <person name="Holloman W."/>
            <person name="Guzman P."/>
            <person name="Farman M."/>
            <person name="Stajich J.E."/>
            <person name="Sentandreu R."/>
            <person name="Gonzalez-Prieto J.M."/>
            <person name="Kennell J.C."/>
            <person name="Molina L."/>
            <person name="Schirawski J."/>
            <person name="Mendoza-Mendoza A."/>
            <person name="Greilinger D."/>
            <person name="Munch K."/>
            <person name="Rossel N."/>
            <person name="Scherer M."/>
            <person name="Vranes M."/>
            <person name="Ladendorf O."/>
            <person name="Vincon V."/>
            <person name="Fuchs U."/>
            <person name="Sandrock B."/>
            <person name="Meng S."/>
            <person name="Ho E.C."/>
            <person name="Cahill M.J."/>
            <person name="Boyce K.J."/>
            <person name="Klose J."/>
            <person name="Klosterman S.J."/>
            <person name="Deelstra H.J."/>
            <person name="Ortiz-Castellanos L."/>
            <person name="Li W."/>
            <person name="Sanchez-Alonso P."/>
            <person name="Schreier P.H."/>
            <person name="Hauser-Hahn I."/>
            <person name="Vaupel M."/>
            <person name="Koopmann E."/>
            <person name="Friedrich G."/>
            <person name="Voss H."/>
            <person name="Schluter T."/>
            <person name="Margolis J."/>
            <person name="Platt D."/>
            <person name="Swimmer C."/>
            <person name="Gnirke A."/>
            <person name="Chen F."/>
            <person name="Vysotskaia V."/>
            <person name="Mannhaupt G."/>
            <person name="Guldener U."/>
            <person name="Munsterkotter M."/>
            <person name="Haase D."/>
            <person name="Oesterheld M."/>
            <person name="Mewes H.W."/>
            <person name="Mauceli E.W."/>
            <person name="DeCaprio D."/>
            <person name="Wade C.M."/>
            <person name="Butler J."/>
            <person name="Young S."/>
            <person name="Jaffe D.B."/>
            <person name="Calvo S."/>
            <person name="Nusbaum C."/>
            <person name="Galagan J."/>
            <person name="Birren B.W."/>
        </authorList>
    </citation>
    <scope>NUCLEOTIDE SEQUENCE [LARGE SCALE GENOMIC DNA]</scope>
    <source>
        <strain evidence="3">DSM 14603 / FGSC 9021 / UM521</strain>
    </source>
</reference>
<dbReference type="AlphaFoldDB" id="A0A0D1DTN7"/>
<evidence type="ECO:0000256" key="1">
    <source>
        <dbReference type="SAM" id="MobiDB-lite"/>
    </source>
</evidence>
<keyword evidence="3" id="KW-1185">Reference proteome</keyword>
<dbReference type="InParanoid" id="A0A0D1DTN7"/>
<sequence>MSFSTALQSLRLPVARSVATVHHHRTAVSATSASFSNRKSKITHRSLSSATTSSASQSSRPHAPHGRLDQRTAGPSRCFCTSHRLQKASELPLEELHYQRSLDSYRPAAHEFWQHGDTSQSLVPAAGRSCRTGHHSAVPARSIRDLISDDHHQSSLHNSSYNDFFTSSVRQNTEPDTADSPPPPTAGQDANLRLTYIDSLERPKLEAFENRVRLLIRSGERSLPALCAEIGVCRPEHREQLCCHIMSQCVKQSQDAHIVWDLYRSWTTTRLTDTADSQSTRSVLRRMQGNALYRCATYLQAAGLNRQAATIAADERLKPSQSRYLLERLIYDLKLPSAVNTMQQDFDRETAPFSVPTATIQISTASFAAADSRLTVRKMCDAMINLTADGVTFKRKTVNRMFKLLCLTRARSHVVRLLRVAQRRAQIDSQHLDLKTGARYDGGLRTAGGFSRLRPKTCRLPQVVSSKVMEESLRLLCTQDSSGARTAYEVLVALDASQRTPVMYDTLMTVYGNAPITRTGSTAIDASSISSSNASVGYTKVDEQLWREICTFDHIGGPTLHTMSARIICHARKRRMDLIKSDLNFVRTSKLGSIHDLNENAKLSIVRCCIETGSLLVGFRYASTLLSPAIAAGNERFQSKMIATLLRAAQHIHITLPSTLPTSVSKSSSSSPSRAQLLKRFLRHFSHLYRKMSVLQPDMQTLNLFIQLLDRHQAWIKPSTLWNMLRLIAAYFKQGDQRLINVLEAFVEAFERRDDMCSAQELRGLLSKLRQAQSG</sequence>
<organism evidence="2 3">
    <name type="scientific">Mycosarcoma maydis</name>
    <name type="common">Corn smut fungus</name>
    <name type="synonym">Ustilago maydis</name>
    <dbReference type="NCBI Taxonomy" id="5270"/>
    <lineage>
        <taxon>Eukaryota</taxon>
        <taxon>Fungi</taxon>
        <taxon>Dikarya</taxon>
        <taxon>Basidiomycota</taxon>
        <taxon>Ustilaginomycotina</taxon>
        <taxon>Ustilaginomycetes</taxon>
        <taxon>Ustilaginales</taxon>
        <taxon>Ustilaginaceae</taxon>
        <taxon>Mycosarcoma</taxon>
    </lineage>
</organism>
<name>A0A0D1DTN7_MYCMD</name>
<feature type="region of interest" description="Disordered" evidence="1">
    <location>
        <begin position="170"/>
        <end position="189"/>
    </location>
</feature>
<dbReference type="Proteomes" id="UP000000561">
    <property type="component" value="Chromosome 21"/>
</dbReference>
<feature type="region of interest" description="Disordered" evidence="1">
    <location>
        <begin position="25"/>
        <end position="75"/>
    </location>
</feature>
<feature type="compositionally biased region" description="Polar residues" evidence="1">
    <location>
        <begin position="28"/>
        <end position="37"/>
    </location>
</feature>